<evidence type="ECO:0000259" key="1">
    <source>
        <dbReference type="PROSITE" id="PS51186"/>
    </source>
</evidence>
<dbReference type="Proteomes" id="UP000654123">
    <property type="component" value="Unassembled WGS sequence"/>
</dbReference>
<proteinExistence type="predicted"/>
<dbReference type="SUPFAM" id="SSF55729">
    <property type="entry name" value="Acyl-CoA N-acyltransferases (Nat)"/>
    <property type="match status" value="1"/>
</dbReference>
<sequence>MVGLSLSYVPPETETESHHIRTICYTLAPRRPLVCNDPMRNADITAAWVRGWAVSRGTPPPVEEPWGYRIDVGLGRHVFRHVLPEPDEPTVRKLCETVTQPYAWLKVLAGPEEVAGWITPEWVVPDDPGFMMYTDLRPAPAPVPAPPAGYTLHTEVHEGVHLVRVLARDGSLAARGQVAPTGRTAVFDQIETYEAHQRRGLGRTVMRVLHHAAAGAGAATGVLGATVQGRALYASLGWRCQGPLTGVVRGPGTDDAD</sequence>
<keyword evidence="3" id="KW-1185">Reference proteome</keyword>
<reference evidence="2" key="1">
    <citation type="journal article" date="2014" name="Int. J. Syst. Evol. Microbiol.">
        <title>Complete genome sequence of Corynebacterium casei LMG S-19264T (=DSM 44701T), isolated from a smear-ripened cheese.</title>
        <authorList>
            <consortium name="US DOE Joint Genome Institute (JGI-PGF)"/>
            <person name="Walter F."/>
            <person name="Albersmeier A."/>
            <person name="Kalinowski J."/>
            <person name="Ruckert C."/>
        </authorList>
    </citation>
    <scope>NUCLEOTIDE SEQUENCE</scope>
    <source>
        <strain evidence="2">JCM 4335</strain>
    </source>
</reference>
<accession>A0A918AXF5</accession>
<name>A0A918AXF5_9ACTN</name>
<dbReference type="InterPro" id="IPR000182">
    <property type="entry name" value="GNAT_dom"/>
</dbReference>
<dbReference type="AlphaFoldDB" id="A0A918AXF5"/>
<comment type="caution">
    <text evidence="2">The sequence shown here is derived from an EMBL/GenBank/DDBJ whole genome shotgun (WGS) entry which is preliminary data.</text>
</comment>
<evidence type="ECO:0000313" key="3">
    <source>
        <dbReference type="Proteomes" id="UP000654123"/>
    </source>
</evidence>
<gene>
    <name evidence="2" type="ORF">GCM10010249_01630</name>
</gene>
<protein>
    <recommendedName>
        <fullName evidence="1">N-acetyltransferase domain-containing protein</fullName>
    </recommendedName>
</protein>
<dbReference type="PROSITE" id="PS51186">
    <property type="entry name" value="GNAT"/>
    <property type="match status" value="1"/>
</dbReference>
<reference evidence="2" key="2">
    <citation type="submission" date="2020-09" db="EMBL/GenBank/DDBJ databases">
        <authorList>
            <person name="Sun Q."/>
            <person name="Ohkuma M."/>
        </authorList>
    </citation>
    <scope>NUCLEOTIDE SEQUENCE</scope>
    <source>
        <strain evidence="2">JCM 4335</strain>
    </source>
</reference>
<organism evidence="2 3">
    <name type="scientific">Streptomyces roseolilacinus</name>
    <dbReference type="NCBI Taxonomy" id="66904"/>
    <lineage>
        <taxon>Bacteria</taxon>
        <taxon>Bacillati</taxon>
        <taxon>Actinomycetota</taxon>
        <taxon>Actinomycetes</taxon>
        <taxon>Kitasatosporales</taxon>
        <taxon>Streptomycetaceae</taxon>
        <taxon>Streptomyces</taxon>
    </lineage>
</organism>
<dbReference type="Pfam" id="PF00583">
    <property type="entry name" value="Acetyltransf_1"/>
    <property type="match status" value="1"/>
</dbReference>
<evidence type="ECO:0000313" key="2">
    <source>
        <dbReference type="EMBL" id="GGP87964.1"/>
    </source>
</evidence>
<feature type="domain" description="N-acetyltransferase" evidence="1">
    <location>
        <begin position="120"/>
        <end position="257"/>
    </location>
</feature>
<dbReference type="Gene3D" id="3.40.630.30">
    <property type="match status" value="1"/>
</dbReference>
<dbReference type="GO" id="GO:0016747">
    <property type="term" value="F:acyltransferase activity, transferring groups other than amino-acyl groups"/>
    <property type="evidence" value="ECO:0007669"/>
    <property type="project" value="InterPro"/>
</dbReference>
<dbReference type="InterPro" id="IPR016181">
    <property type="entry name" value="Acyl_CoA_acyltransferase"/>
</dbReference>
<dbReference type="EMBL" id="BMSV01000001">
    <property type="protein sequence ID" value="GGP87964.1"/>
    <property type="molecule type" value="Genomic_DNA"/>
</dbReference>